<evidence type="ECO:0000313" key="4">
    <source>
        <dbReference type="Proteomes" id="UP000516105"/>
    </source>
</evidence>
<keyword evidence="4" id="KW-1185">Reference proteome</keyword>
<dbReference type="Proteomes" id="UP000516105">
    <property type="component" value="Chromosome"/>
</dbReference>
<evidence type="ECO:0000256" key="1">
    <source>
        <dbReference type="SAM" id="MobiDB-lite"/>
    </source>
</evidence>
<keyword evidence="2" id="KW-0812">Transmembrane</keyword>
<name>A0ABX6T6Z2_9SPHN</name>
<gene>
    <name evidence="3" type="ORF">H9L14_14090</name>
</gene>
<feature type="region of interest" description="Disordered" evidence="1">
    <location>
        <begin position="1"/>
        <end position="28"/>
    </location>
</feature>
<evidence type="ECO:0000256" key="2">
    <source>
        <dbReference type="SAM" id="Phobius"/>
    </source>
</evidence>
<reference evidence="3 4" key="1">
    <citation type="submission" date="2020-08" db="EMBL/GenBank/DDBJ databases">
        <title>Genome sequence of Sphingomonas sediminicola KACC 15039T.</title>
        <authorList>
            <person name="Hyun D.-W."/>
            <person name="Bae J.-W."/>
        </authorList>
    </citation>
    <scope>NUCLEOTIDE SEQUENCE [LARGE SCALE GENOMIC DNA]</scope>
    <source>
        <strain evidence="3 4">KACC 15039</strain>
    </source>
</reference>
<dbReference type="EMBL" id="CP060782">
    <property type="protein sequence ID" value="QNP45636.1"/>
    <property type="molecule type" value="Genomic_DNA"/>
</dbReference>
<feature type="transmembrane region" description="Helical" evidence="2">
    <location>
        <begin position="165"/>
        <end position="186"/>
    </location>
</feature>
<proteinExistence type="predicted"/>
<dbReference type="RefSeq" id="WP_187708591.1">
    <property type="nucleotide sequence ID" value="NZ_CP060782.1"/>
</dbReference>
<keyword evidence="2" id="KW-0472">Membrane</keyword>
<evidence type="ECO:0000313" key="3">
    <source>
        <dbReference type="EMBL" id="QNP45636.1"/>
    </source>
</evidence>
<accession>A0ABX6T6Z2</accession>
<sequence length="208" mass="23043">MSRADCSRASEISASLESGSGAVDHPESMLRGETATVSFVVSSDPEIAPVSELLGSKPKKEVQLKIGRRMAARLTGDGFKIEPEDLVARDLYVGPAARWEWQVTALNAPSHRLMLSAYVIIETPNGNKDMLLRTLQLPLAVRVTWGQRFDDFMDSTEHRLKRATAWVQLVIGLIAMLGTLATALGLRRLWRFLRTRRALARGKESEVS</sequence>
<keyword evidence="2" id="KW-1133">Transmembrane helix</keyword>
<organism evidence="3 4">
    <name type="scientific">Sphingomonas sediminicola</name>
    <dbReference type="NCBI Taxonomy" id="386874"/>
    <lineage>
        <taxon>Bacteria</taxon>
        <taxon>Pseudomonadati</taxon>
        <taxon>Pseudomonadota</taxon>
        <taxon>Alphaproteobacteria</taxon>
        <taxon>Sphingomonadales</taxon>
        <taxon>Sphingomonadaceae</taxon>
        <taxon>Sphingomonas</taxon>
    </lineage>
</organism>
<protein>
    <submittedName>
        <fullName evidence="3">Uncharacterized protein</fullName>
    </submittedName>
</protein>